<evidence type="ECO:0000313" key="4">
    <source>
        <dbReference type="EMBL" id="MBL1101281.1"/>
    </source>
</evidence>
<comment type="caution">
    <text evidence="4">The sequence shown here is derived from an EMBL/GenBank/DDBJ whole genome shotgun (WGS) entry which is preliminary data.</text>
</comment>
<feature type="region of interest" description="Disordered" evidence="2">
    <location>
        <begin position="137"/>
        <end position="161"/>
    </location>
</feature>
<protein>
    <submittedName>
        <fullName evidence="4">CHAT domain-containing protein</fullName>
    </submittedName>
</protein>
<reference evidence="4 5" key="1">
    <citation type="submission" date="2021-01" db="EMBL/GenBank/DDBJ databases">
        <title>WGS of actinomycetes isolated from Thailand.</title>
        <authorList>
            <person name="Thawai C."/>
        </authorList>
    </citation>
    <scope>NUCLEOTIDE SEQUENCE [LARGE SCALE GENOMIC DNA]</scope>
    <source>
        <strain evidence="4 5">CA1R205</strain>
    </source>
</reference>
<accession>A0ABS1NMJ4</accession>
<feature type="region of interest" description="Disordered" evidence="2">
    <location>
        <begin position="1"/>
        <end position="59"/>
    </location>
</feature>
<dbReference type="SUPFAM" id="SSF48452">
    <property type="entry name" value="TPR-like"/>
    <property type="match status" value="1"/>
</dbReference>
<feature type="repeat" description="TPR" evidence="1">
    <location>
        <begin position="348"/>
        <end position="381"/>
    </location>
</feature>
<gene>
    <name evidence="4" type="ORF">JK363_32400</name>
</gene>
<evidence type="ECO:0000259" key="3">
    <source>
        <dbReference type="Pfam" id="PF12770"/>
    </source>
</evidence>
<dbReference type="Proteomes" id="UP000634229">
    <property type="component" value="Unassembled WGS sequence"/>
</dbReference>
<evidence type="ECO:0000256" key="2">
    <source>
        <dbReference type="SAM" id="MobiDB-lite"/>
    </source>
</evidence>
<keyword evidence="1" id="KW-0802">TPR repeat</keyword>
<evidence type="ECO:0000256" key="1">
    <source>
        <dbReference type="PROSITE-ProRule" id="PRU00339"/>
    </source>
</evidence>
<keyword evidence="5" id="KW-1185">Reference proteome</keyword>
<dbReference type="RefSeq" id="WP_201880800.1">
    <property type="nucleotide sequence ID" value="NZ_JAERRF010000026.1"/>
</dbReference>
<evidence type="ECO:0000313" key="5">
    <source>
        <dbReference type="Proteomes" id="UP000634229"/>
    </source>
</evidence>
<dbReference type="EMBL" id="JAERRF010000026">
    <property type="protein sequence ID" value="MBL1101281.1"/>
    <property type="molecule type" value="Genomic_DNA"/>
</dbReference>
<feature type="domain" description="CHAT" evidence="3">
    <location>
        <begin position="1043"/>
        <end position="1331"/>
    </location>
</feature>
<name>A0ABS1NMJ4_9ACTN</name>
<organism evidence="4 5">
    <name type="scientific">Streptomyces coffeae</name>
    <dbReference type="NCBI Taxonomy" id="621382"/>
    <lineage>
        <taxon>Bacteria</taxon>
        <taxon>Bacillati</taxon>
        <taxon>Actinomycetota</taxon>
        <taxon>Actinomycetes</taxon>
        <taxon>Kitasatosporales</taxon>
        <taxon>Streptomycetaceae</taxon>
        <taxon>Streptomyces</taxon>
    </lineage>
</organism>
<proteinExistence type="predicted"/>
<dbReference type="PROSITE" id="PS50005">
    <property type="entry name" value="TPR"/>
    <property type="match status" value="1"/>
</dbReference>
<dbReference type="InterPro" id="IPR019734">
    <property type="entry name" value="TPR_rpt"/>
</dbReference>
<dbReference type="Pfam" id="PF12770">
    <property type="entry name" value="CHAT"/>
    <property type="match status" value="1"/>
</dbReference>
<feature type="compositionally biased region" description="Basic and acidic residues" evidence="2">
    <location>
        <begin position="13"/>
        <end position="29"/>
    </location>
</feature>
<sequence>MGGHRPFCPSRPPWDEQRQDGGADARDSSWARSGGGSPYGFQDCPAYRPGPGRAGPDDPRVLAAIGLRLARRGDADGARQWLTRAARTDDPEVLCTVAGVHHQVLGDPGAARPLYERAARYGSTDAMRTLGALLTDQEPWPSADAGRRPREAASVTVDPGDPLTSADGLRLAYVRTGDPPLLELALDMCRLAVQTYRGSARTDRYALALSTLGVLLRMAYERERSPGLLAEAVETGRAAVAASSRKDPEYARHLSGLAGSLQEVFERSGDLAVIDEAIALYRTCLSVVPPSHPEHAGLRTDFGSCLLRRACQDPDPALLDEAVQAGRSAVRGTPPDHPRYPTALSNLAAALVQYALVTVQLPALDEAVDAYERALEAFPAGHPSRERAREALATCARVRQAMHAGRGTTQRPRATRHGASAGAAAVLREASARLAGYERNRALPDLEAAVTGFESVLRSSADAGLRAAAADGLGTATRSRYERGGERRDLDRAVDLFADALAMSPPDDPETPAVRARLSGVLRLRWRLTGDGEDLTAAVELSRAALAAAAPEDPRRPELLSGLAGGLLGIFLHHRDASALAEAVRVCREALAAAPDDAGARSRLAEVLRQLAGLEGTGAAEALDEAVALARAALDATPAGRPLYARFQCRLGITLHQRFTARADPEDLRAAADAARRAVAATPVGDPDRPERLSVLAQVRRLDHERRQDAEALGALIDDARAAAEAAPPGHRLRAQALTLYAHALGLRAAAGPDAGARAAAEARGAAEARMAAEAVHRELAHDATAAVSARVRAARRWAYSALSARDLAGALEPFALAVELLPRTAPRRGGRSTDERPPEGFAGLASDAAACAIGLGAPERALRLLEQGRRVLLGQALDLGPEPPELRAEHPGLTHRLEELREALDRPEESVFGSSASVAGCTGAAALALGGEDRHALAEEWERLTARIRQQPGFEGFLRPPEVPELLAALDGRGRAVVVNVSGLRCDALVLTRRSVRVVPLPALSREEAVRRADAFFPAVRTAEDAGAAEEERARARARVRETLEWLWTAVAGPVLGALGLTGRRSRGTKDGALPRLWWVPTGPLTGLPLHAAGRHDASGRPADSVLDRVVSSYAPTVHALARAVRRGADGPPGPEEPLVVAVPATAEAPGPPGGREGIAALTRRLPAGRVLTGERARRDVVLDTLPRHRWAHFACRAVSELGAPSAGRMLLHDHRERPLTAADLARLPLDDARLAYLPGCVTTRTRREPGAEPVHLTAAFHLAGYAHVLGTLWSPEDTAAERIADACYTQVTATGTAGAARALHDAVRTLRDAHPEAPTRWAAFVHVGA</sequence>
<dbReference type="InterPro" id="IPR024983">
    <property type="entry name" value="CHAT_dom"/>
</dbReference>
<dbReference type="InterPro" id="IPR011990">
    <property type="entry name" value="TPR-like_helical_dom_sf"/>
</dbReference>
<dbReference type="Gene3D" id="1.25.40.10">
    <property type="entry name" value="Tetratricopeptide repeat domain"/>
    <property type="match status" value="3"/>
</dbReference>